<name>A0A3P5YAN8_STRCB</name>
<organism evidence="2 3">
    <name type="scientific">Streptococcus canis</name>
    <dbReference type="NCBI Taxonomy" id="1329"/>
    <lineage>
        <taxon>Bacteria</taxon>
        <taxon>Bacillati</taxon>
        <taxon>Bacillota</taxon>
        <taxon>Bacilli</taxon>
        <taxon>Lactobacillales</taxon>
        <taxon>Streptococcaceae</taxon>
        <taxon>Streptococcus</taxon>
    </lineage>
</organism>
<dbReference type="Proteomes" id="UP000280759">
    <property type="component" value="Unassembled WGS sequence"/>
</dbReference>
<evidence type="ECO:0000313" key="3">
    <source>
        <dbReference type="Proteomes" id="UP000280759"/>
    </source>
</evidence>
<proteinExistence type="predicted"/>
<sequence precursor="true">MKNYKKYIRNSLLAATMGLMLFSSYNPVYAHDNIDHEGKVHLYWQGNYDVTNYVNYSKTLTADKKSIEWVVAFNNALEKWTYPDFSVFLPKGVKAPTQITVQDHWANGRIDSRVVQNTQWHYDWNTQRNNFNQEFDKFPGYTGWSPSLDKFYRLKDEGKFSRVLVDTYGRQRNIYFAHKLVWRFTTELEDGYQDKWNKLPFLAGIKQNNPLAASFPSYKGEFGE</sequence>
<evidence type="ECO:0000313" key="2">
    <source>
        <dbReference type="EMBL" id="VDC43064.1"/>
    </source>
</evidence>
<dbReference type="RefSeq" id="WP_125074527.1">
    <property type="nucleotide sequence ID" value="NZ_CP053792.1"/>
</dbReference>
<keyword evidence="3" id="KW-1185">Reference proteome</keyword>
<feature type="signal peptide" evidence="1">
    <location>
        <begin position="1"/>
        <end position="30"/>
    </location>
</feature>
<feature type="chain" id="PRO_5018065839" evidence="1">
    <location>
        <begin position="31"/>
        <end position="224"/>
    </location>
</feature>
<reference evidence="2 3" key="1">
    <citation type="submission" date="2018-10" db="EMBL/GenBank/DDBJ databases">
        <authorList>
            <consortium name="Molecular Microbiology and Infection Unit (UMMI)"/>
            <person name="Machado M."/>
        </authorList>
    </citation>
    <scope>NUCLEOTIDE SEQUENCE [LARGE SCALE GENOMIC DNA]</scope>
    <source>
        <strain evidence="2">FMV2238.02</strain>
    </source>
</reference>
<accession>A0A3P5YAN8</accession>
<dbReference type="EMBL" id="UXEP01000022">
    <property type="protein sequence ID" value="VDC43064.1"/>
    <property type="molecule type" value="Genomic_DNA"/>
</dbReference>
<gene>
    <name evidence="2" type="ORF">FMV2238Y02_15460</name>
</gene>
<keyword evidence="1" id="KW-0732">Signal</keyword>
<evidence type="ECO:0000256" key="1">
    <source>
        <dbReference type="SAM" id="SignalP"/>
    </source>
</evidence>
<protein>
    <submittedName>
        <fullName evidence="2">Uncharacterized protein</fullName>
    </submittedName>
</protein>
<dbReference type="AlphaFoldDB" id="A0A3P5YAN8"/>